<keyword evidence="4" id="KW-1185">Reference proteome</keyword>
<evidence type="ECO:0000256" key="2">
    <source>
        <dbReference type="SAM" id="SignalP"/>
    </source>
</evidence>
<dbReference type="RefSeq" id="WP_370564024.1">
    <property type="nucleotide sequence ID" value="NZ_JBFWIB010000006.1"/>
</dbReference>
<name>A0ABV4HMS7_9GAMM</name>
<evidence type="ECO:0000313" key="4">
    <source>
        <dbReference type="Proteomes" id="UP001566331"/>
    </source>
</evidence>
<gene>
    <name evidence="3" type="ORF">AB6713_05320</name>
</gene>
<feature type="signal peptide" evidence="2">
    <location>
        <begin position="1"/>
        <end position="19"/>
    </location>
</feature>
<proteinExistence type="predicted"/>
<accession>A0ABV4HMS7</accession>
<evidence type="ECO:0000313" key="3">
    <source>
        <dbReference type="EMBL" id="MEZ0474037.1"/>
    </source>
</evidence>
<reference evidence="3 4" key="1">
    <citation type="submission" date="2024-07" db="EMBL/GenBank/DDBJ databases">
        <title>Luteimonas salilacus sp. nov., isolated from the shore soil of Salt Lake in Tibet of China.</title>
        <authorList>
            <person name="Zhang X."/>
            <person name="Li A."/>
        </authorList>
    </citation>
    <scope>NUCLEOTIDE SEQUENCE [LARGE SCALE GENOMIC DNA]</scope>
    <source>
        <strain evidence="3 4">B3-2-R+30</strain>
    </source>
</reference>
<evidence type="ECO:0000256" key="1">
    <source>
        <dbReference type="SAM" id="MobiDB-lite"/>
    </source>
</evidence>
<sequence length="163" mass="17179">MQRLTPILTAALFGAIALAGCRQQEDTAATPTPPPATEPAPAAEPAAPAATATIVDVQLGTEAAENEAVAEPKTSFAPTDDTIVASVSTATSDPTADVDGKLVARWTYQDGQLVDESSEMLTFSGTGVTNFRINNPESWPEGKYKLEVLLNDEVVQTREFTVE</sequence>
<dbReference type="Proteomes" id="UP001566331">
    <property type="component" value="Unassembled WGS sequence"/>
</dbReference>
<feature type="compositionally biased region" description="Low complexity" evidence="1">
    <location>
        <begin position="39"/>
        <end position="48"/>
    </location>
</feature>
<feature type="region of interest" description="Disordered" evidence="1">
    <location>
        <begin position="24"/>
        <end position="48"/>
    </location>
</feature>
<keyword evidence="2" id="KW-0732">Signal</keyword>
<dbReference type="EMBL" id="JBFWIC010000005">
    <property type="protein sequence ID" value="MEZ0474037.1"/>
    <property type="molecule type" value="Genomic_DNA"/>
</dbReference>
<comment type="caution">
    <text evidence="3">The sequence shown here is derived from an EMBL/GenBank/DDBJ whole genome shotgun (WGS) entry which is preliminary data.</text>
</comment>
<protein>
    <recommendedName>
        <fullName evidence="5">PKD domain-containing protein</fullName>
    </recommendedName>
</protein>
<feature type="chain" id="PRO_5046397210" description="PKD domain-containing protein" evidence="2">
    <location>
        <begin position="20"/>
        <end position="163"/>
    </location>
</feature>
<dbReference type="PROSITE" id="PS51257">
    <property type="entry name" value="PROKAR_LIPOPROTEIN"/>
    <property type="match status" value="1"/>
</dbReference>
<organism evidence="3 4">
    <name type="scientific">Luteimonas salinilitoris</name>
    <dbReference type="NCBI Taxonomy" id="3237697"/>
    <lineage>
        <taxon>Bacteria</taxon>
        <taxon>Pseudomonadati</taxon>
        <taxon>Pseudomonadota</taxon>
        <taxon>Gammaproteobacteria</taxon>
        <taxon>Lysobacterales</taxon>
        <taxon>Lysobacteraceae</taxon>
        <taxon>Luteimonas</taxon>
    </lineage>
</organism>
<evidence type="ECO:0008006" key="5">
    <source>
        <dbReference type="Google" id="ProtNLM"/>
    </source>
</evidence>